<keyword evidence="1" id="KW-1133">Transmembrane helix</keyword>
<evidence type="ECO:0000313" key="4">
    <source>
        <dbReference type="Proteomes" id="UP000233551"/>
    </source>
</evidence>
<dbReference type="EMBL" id="PGOL01000037">
    <property type="protein sequence ID" value="PKI78669.1"/>
    <property type="molecule type" value="Genomic_DNA"/>
</dbReference>
<keyword evidence="1" id="KW-0812">Transmembrane</keyword>
<keyword evidence="4" id="KW-1185">Reference proteome</keyword>
<sequence>MLRKGSGLILWVPGCGALLEETWDIGTGLDFLIFLGHRSALCLAAVKPPSVLAGNDEVFWRLSQMAITLFDLLIICLLELIGVPLIIWRMESPQSIRCLLWLAAKDRLLTTKSDLIVMLPILHFALSMSSCLRE</sequence>
<dbReference type="Proteomes" id="UP000233551">
    <property type="component" value="Unassembled WGS sequence"/>
</dbReference>
<keyword evidence="1" id="KW-0472">Membrane</keyword>
<accession>A0A2I0LDC0</accession>
<feature type="transmembrane region" description="Helical" evidence="1">
    <location>
        <begin position="69"/>
        <end position="87"/>
    </location>
</feature>
<feature type="chain" id="PRO_5014115270" evidence="2">
    <location>
        <begin position="18"/>
        <end position="134"/>
    </location>
</feature>
<protein>
    <submittedName>
        <fullName evidence="3">Uncharacterized protein</fullName>
    </submittedName>
</protein>
<proteinExistence type="predicted"/>
<keyword evidence="2" id="KW-0732">Signal</keyword>
<organism evidence="3 4">
    <name type="scientific">Punica granatum</name>
    <name type="common">Pomegranate</name>
    <dbReference type="NCBI Taxonomy" id="22663"/>
    <lineage>
        <taxon>Eukaryota</taxon>
        <taxon>Viridiplantae</taxon>
        <taxon>Streptophyta</taxon>
        <taxon>Embryophyta</taxon>
        <taxon>Tracheophyta</taxon>
        <taxon>Spermatophyta</taxon>
        <taxon>Magnoliopsida</taxon>
        <taxon>eudicotyledons</taxon>
        <taxon>Gunneridae</taxon>
        <taxon>Pentapetalae</taxon>
        <taxon>rosids</taxon>
        <taxon>malvids</taxon>
        <taxon>Myrtales</taxon>
        <taxon>Lythraceae</taxon>
        <taxon>Punica</taxon>
    </lineage>
</organism>
<evidence type="ECO:0000256" key="1">
    <source>
        <dbReference type="SAM" id="Phobius"/>
    </source>
</evidence>
<reference evidence="3 4" key="1">
    <citation type="submission" date="2017-11" db="EMBL/GenBank/DDBJ databases">
        <title>De-novo sequencing of pomegranate (Punica granatum L.) genome.</title>
        <authorList>
            <person name="Akparov Z."/>
            <person name="Amiraslanov A."/>
            <person name="Hajiyeva S."/>
            <person name="Abbasov M."/>
            <person name="Kaur K."/>
            <person name="Hamwieh A."/>
            <person name="Solovyev V."/>
            <person name="Salamov A."/>
            <person name="Braich B."/>
            <person name="Kosarev P."/>
            <person name="Mahmoud A."/>
            <person name="Hajiyev E."/>
            <person name="Babayeva S."/>
            <person name="Izzatullayeva V."/>
            <person name="Mammadov A."/>
            <person name="Mammadov A."/>
            <person name="Sharifova S."/>
            <person name="Ojaghi J."/>
            <person name="Eynullazada K."/>
            <person name="Bayramov B."/>
            <person name="Abdulazimova A."/>
            <person name="Shahmuradov I."/>
        </authorList>
    </citation>
    <scope>NUCLEOTIDE SEQUENCE [LARGE SCALE GENOMIC DNA]</scope>
    <source>
        <strain evidence="4">cv. AG2017</strain>
        <tissue evidence="3">Leaf</tissue>
    </source>
</reference>
<comment type="caution">
    <text evidence="3">The sequence shown here is derived from an EMBL/GenBank/DDBJ whole genome shotgun (WGS) entry which is preliminary data.</text>
</comment>
<gene>
    <name evidence="3" type="ORF">CRG98_000894</name>
</gene>
<dbReference type="AlphaFoldDB" id="A0A2I0LDC0"/>
<evidence type="ECO:0000313" key="3">
    <source>
        <dbReference type="EMBL" id="PKI78669.1"/>
    </source>
</evidence>
<name>A0A2I0LDC0_PUNGR</name>
<evidence type="ECO:0000256" key="2">
    <source>
        <dbReference type="SAM" id="SignalP"/>
    </source>
</evidence>
<feature type="signal peptide" evidence="2">
    <location>
        <begin position="1"/>
        <end position="17"/>
    </location>
</feature>